<dbReference type="OrthoDB" id="773001at2"/>
<gene>
    <name evidence="1" type="ORF">SAMN06265348_109316</name>
</gene>
<protein>
    <submittedName>
        <fullName evidence="1">Uncharacterized protein</fullName>
    </submittedName>
</protein>
<evidence type="ECO:0000313" key="1">
    <source>
        <dbReference type="EMBL" id="SMO89165.1"/>
    </source>
</evidence>
<sequence>MDDIKKLADQFLEAREKLTEQRRYIDYDMASHLDYLEKSKDGTVDFNLRVIHYKSQIEAGEELYSQYQRELLDISTDLKPLLIQVNATRENPLKTLLEDNRYHDTYLDENGDIQDRGIYTDMSK</sequence>
<evidence type="ECO:0000313" key="2">
    <source>
        <dbReference type="Proteomes" id="UP000320300"/>
    </source>
</evidence>
<keyword evidence="2" id="KW-1185">Reference proteome</keyword>
<dbReference type="RefSeq" id="WP_142529714.1">
    <property type="nucleotide sequence ID" value="NZ_CBCSJO010000009.1"/>
</dbReference>
<name>A0A521EZ41_9SPHI</name>
<proteinExistence type="predicted"/>
<dbReference type="AlphaFoldDB" id="A0A521EZ41"/>
<dbReference type="EMBL" id="FXTN01000009">
    <property type="protein sequence ID" value="SMO89165.1"/>
    <property type="molecule type" value="Genomic_DNA"/>
</dbReference>
<organism evidence="1 2">
    <name type="scientific">Pedobacter westerhofensis</name>
    <dbReference type="NCBI Taxonomy" id="425512"/>
    <lineage>
        <taxon>Bacteria</taxon>
        <taxon>Pseudomonadati</taxon>
        <taxon>Bacteroidota</taxon>
        <taxon>Sphingobacteriia</taxon>
        <taxon>Sphingobacteriales</taxon>
        <taxon>Sphingobacteriaceae</taxon>
        <taxon>Pedobacter</taxon>
    </lineage>
</organism>
<reference evidence="1 2" key="1">
    <citation type="submission" date="2017-05" db="EMBL/GenBank/DDBJ databases">
        <authorList>
            <person name="Varghese N."/>
            <person name="Submissions S."/>
        </authorList>
    </citation>
    <scope>NUCLEOTIDE SEQUENCE [LARGE SCALE GENOMIC DNA]</scope>
    <source>
        <strain evidence="1 2">DSM 19036</strain>
    </source>
</reference>
<accession>A0A521EZ41</accession>
<dbReference type="Proteomes" id="UP000320300">
    <property type="component" value="Unassembled WGS sequence"/>
</dbReference>